<dbReference type="EMBL" id="BMJJ01000005">
    <property type="protein sequence ID" value="GGD20506.1"/>
    <property type="molecule type" value="Genomic_DNA"/>
</dbReference>
<keyword evidence="2" id="KW-1185">Reference proteome</keyword>
<dbReference type="RefSeq" id="WP_188850896.1">
    <property type="nucleotide sequence ID" value="NZ_BMJJ01000005.1"/>
</dbReference>
<reference evidence="1" key="1">
    <citation type="journal article" date="2014" name="Int. J. Syst. Evol. Microbiol.">
        <title>Complete genome sequence of Corynebacterium casei LMG S-19264T (=DSM 44701T), isolated from a smear-ripened cheese.</title>
        <authorList>
            <consortium name="US DOE Joint Genome Institute (JGI-PGF)"/>
            <person name="Walter F."/>
            <person name="Albersmeier A."/>
            <person name="Kalinowski J."/>
            <person name="Ruckert C."/>
        </authorList>
    </citation>
    <scope>NUCLEOTIDE SEQUENCE</scope>
    <source>
        <strain evidence="1">CGMCC 1.15493</strain>
    </source>
</reference>
<gene>
    <name evidence="1" type="ORF">GCM10011335_24260</name>
</gene>
<accession>A0A916XXZ2</accession>
<sequence length="69" mass="7804">MTTLSISQPSLSRSNAKGVLRSAFDRLIEARHLQARRYISNLSVQGHDRFDLADMDRRSLFEAGAPERS</sequence>
<proteinExistence type="predicted"/>
<comment type="caution">
    <text evidence="1">The sequence shown here is derived from an EMBL/GenBank/DDBJ whole genome shotgun (WGS) entry which is preliminary data.</text>
</comment>
<protein>
    <submittedName>
        <fullName evidence="1">Uncharacterized protein</fullName>
    </submittedName>
</protein>
<reference evidence="1" key="2">
    <citation type="submission" date="2020-09" db="EMBL/GenBank/DDBJ databases">
        <authorList>
            <person name="Sun Q."/>
            <person name="Zhou Y."/>
        </authorList>
    </citation>
    <scope>NUCLEOTIDE SEQUENCE</scope>
    <source>
        <strain evidence="1">CGMCC 1.15493</strain>
    </source>
</reference>
<evidence type="ECO:0000313" key="2">
    <source>
        <dbReference type="Proteomes" id="UP000613160"/>
    </source>
</evidence>
<dbReference type="Proteomes" id="UP000613160">
    <property type="component" value="Unassembled WGS sequence"/>
</dbReference>
<dbReference type="AlphaFoldDB" id="A0A916XXZ2"/>
<organism evidence="1 2">
    <name type="scientific">Aureimonas glaciei</name>
    <dbReference type="NCBI Taxonomy" id="1776957"/>
    <lineage>
        <taxon>Bacteria</taxon>
        <taxon>Pseudomonadati</taxon>
        <taxon>Pseudomonadota</taxon>
        <taxon>Alphaproteobacteria</taxon>
        <taxon>Hyphomicrobiales</taxon>
        <taxon>Aurantimonadaceae</taxon>
        <taxon>Aureimonas</taxon>
    </lineage>
</organism>
<evidence type="ECO:0000313" key="1">
    <source>
        <dbReference type="EMBL" id="GGD20506.1"/>
    </source>
</evidence>
<name>A0A916XXZ2_9HYPH</name>